<evidence type="ECO:0000313" key="3">
    <source>
        <dbReference type="Proteomes" id="UP001501612"/>
    </source>
</evidence>
<dbReference type="EMBL" id="BAAAMY010000007">
    <property type="protein sequence ID" value="GAA1925774.1"/>
    <property type="molecule type" value="Genomic_DNA"/>
</dbReference>
<keyword evidence="1" id="KW-0812">Transmembrane</keyword>
<sequence length="225" mass="23455">MRTATRLAAEVVAGAGLATALLLVLPGPGSVAEQRVERYGGAGDRVTEAVAGMLEDRVHVPADGRAMLPPAAEARVFAAIVERDLPVYVTVWEPSWFAGYEHPIQAAEQMAWALGEETGEPALVVLWQGPDDGYLEATPGHRWAPEGASYEQERPQFLGEAGTRLTEWVTGLPTGSPDASPFAASEAGSTVGGVTSGVLAGLTVTAVLAAIALAVTTVRGRSRRT</sequence>
<reference evidence="2 3" key="1">
    <citation type="journal article" date="2019" name="Int. J. Syst. Evol. Microbiol.">
        <title>The Global Catalogue of Microorganisms (GCM) 10K type strain sequencing project: providing services to taxonomists for standard genome sequencing and annotation.</title>
        <authorList>
            <consortium name="The Broad Institute Genomics Platform"/>
            <consortium name="The Broad Institute Genome Sequencing Center for Infectious Disease"/>
            <person name="Wu L."/>
            <person name="Ma J."/>
        </authorList>
    </citation>
    <scope>NUCLEOTIDE SEQUENCE [LARGE SCALE GENOMIC DNA]</scope>
    <source>
        <strain evidence="2 3">JCM 14046</strain>
    </source>
</reference>
<proteinExistence type="predicted"/>
<feature type="transmembrane region" description="Helical" evidence="1">
    <location>
        <begin position="198"/>
        <end position="218"/>
    </location>
</feature>
<protein>
    <recommendedName>
        <fullName evidence="4">TPM domain-containing protein</fullName>
    </recommendedName>
</protein>
<organism evidence="2 3">
    <name type="scientific">Nocardioides lentus</name>
    <dbReference type="NCBI Taxonomy" id="338077"/>
    <lineage>
        <taxon>Bacteria</taxon>
        <taxon>Bacillati</taxon>
        <taxon>Actinomycetota</taxon>
        <taxon>Actinomycetes</taxon>
        <taxon>Propionibacteriales</taxon>
        <taxon>Nocardioidaceae</taxon>
        <taxon>Nocardioides</taxon>
    </lineage>
</organism>
<dbReference type="Proteomes" id="UP001501612">
    <property type="component" value="Unassembled WGS sequence"/>
</dbReference>
<keyword evidence="1" id="KW-1133">Transmembrane helix</keyword>
<evidence type="ECO:0008006" key="4">
    <source>
        <dbReference type="Google" id="ProtNLM"/>
    </source>
</evidence>
<evidence type="ECO:0000256" key="1">
    <source>
        <dbReference type="SAM" id="Phobius"/>
    </source>
</evidence>
<keyword evidence="1" id="KW-0472">Membrane</keyword>
<dbReference type="RefSeq" id="WP_344008332.1">
    <property type="nucleotide sequence ID" value="NZ_BAAAMY010000007.1"/>
</dbReference>
<keyword evidence="3" id="KW-1185">Reference proteome</keyword>
<evidence type="ECO:0000313" key="2">
    <source>
        <dbReference type="EMBL" id="GAA1925774.1"/>
    </source>
</evidence>
<name>A0ABN2PMC1_9ACTN</name>
<comment type="caution">
    <text evidence="2">The sequence shown here is derived from an EMBL/GenBank/DDBJ whole genome shotgun (WGS) entry which is preliminary data.</text>
</comment>
<gene>
    <name evidence="2" type="ORF">GCM10009737_29470</name>
</gene>
<accession>A0ABN2PMC1</accession>